<feature type="domain" description="Response regulatory" evidence="6">
    <location>
        <begin position="130"/>
        <end position="246"/>
    </location>
</feature>
<dbReference type="InterPro" id="IPR029787">
    <property type="entry name" value="Nucleotide_cyclase"/>
</dbReference>
<keyword evidence="9" id="KW-0808">Transferase</keyword>
<evidence type="ECO:0000256" key="2">
    <source>
        <dbReference type="ARBA" id="ARBA00023012"/>
    </source>
</evidence>
<feature type="domain" description="HPt" evidence="8">
    <location>
        <begin position="10"/>
        <end position="114"/>
    </location>
</feature>
<dbReference type="InterPro" id="IPR050469">
    <property type="entry name" value="Diguanylate_Cyclase"/>
</dbReference>
<comment type="caution">
    <text evidence="9">The sequence shown here is derived from an EMBL/GenBank/DDBJ whole genome shotgun (WGS) entry which is preliminary data.</text>
</comment>
<dbReference type="PANTHER" id="PTHR45138">
    <property type="entry name" value="REGULATORY COMPONENTS OF SENSORY TRANSDUCTION SYSTEM"/>
    <property type="match status" value="1"/>
</dbReference>
<dbReference type="CDD" id="cd00156">
    <property type="entry name" value="REC"/>
    <property type="match status" value="1"/>
</dbReference>
<dbReference type="Pfam" id="PF00990">
    <property type="entry name" value="GGDEF"/>
    <property type="match status" value="1"/>
</dbReference>
<organism evidence="9 10">
    <name type="scientific">Alishewanella maricola</name>
    <dbReference type="NCBI Taxonomy" id="2795740"/>
    <lineage>
        <taxon>Bacteria</taxon>
        <taxon>Pseudomonadati</taxon>
        <taxon>Pseudomonadota</taxon>
        <taxon>Gammaproteobacteria</taxon>
        <taxon>Alteromonadales</taxon>
        <taxon>Alteromonadaceae</taxon>
        <taxon>Alishewanella</taxon>
    </lineage>
</organism>
<dbReference type="PROSITE" id="PS50894">
    <property type="entry name" value="HPT"/>
    <property type="match status" value="1"/>
</dbReference>
<evidence type="ECO:0000256" key="4">
    <source>
        <dbReference type="PROSITE-ProRule" id="PRU00110"/>
    </source>
</evidence>
<dbReference type="InterPro" id="IPR001789">
    <property type="entry name" value="Sig_transdc_resp-reg_receiver"/>
</dbReference>
<dbReference type="PROSITE" id="PS50887">
    <property type="entry name" value="GGDEF"/>
    <property type="match status" value="1"/>
</dbReference>
<name>A0ABS8C474_9ALTE</name>
<dbReference type="SUPFAM" id="SSF52172">
    <property type="entry name" value="CheY-like"/>
    <property type="match status" value="2"/>
</dbReference>
<evidence type="ECO:0000313" key="9">
    <source>
        <dbReference type="EMBL" id="MCB5227124.1"/>
    </source>
</evidence>
<dbReference type="SUPFAM" id="SSF55073">
    <property type="entry name" value="Nucleotide cyclase"/>
    <property type="match status" value="1"/>
</dbReference>
<dbReference type="PROSITE" id="PS50110">
    <property type="entry name" value="RESPONSE_REGULATORY"/>
    <property type="match status" value="2"/>
</dbReference>
<comment type="catalytic activity">
    <reaction evidence="3">
        <text>2 GTP = 3',3'-c-di-GMP + 2 diphosphate</text>
        <dbReference type="Rhea" id="RHEA:24898"/>
        <dbReference type="ChEBI" id="CHEBI:33019"/>
        <dbReference type="ChEBI" id="CHEBI:37565"/>
        <dbReference type="ChEBI" id="CHEBI:58805"/>
        <dbReference type="EC" id="2.7.7.65"/>
    </reaction>
</comment>
<reference evidence="9 10" key="1">
    <citation type="submission" date="2021-10" db="EMBL/GenBank/DDBJ databases">
        <title>Alishewanella koreense sp. nov. isolated from seawater of southwestern coast in South Korea and the proposal for the reclassification of Rheinheimera perlucida and Rheinheimera tuosuensis as Arsukibacterium perlucida and Arsukibacterium tuosuensis.</title>
        <authorList>
            <person name="Kim K.H."/>
            <person name="Ruan W."/>
            <person name="Kim K.R."/>
            <person name="Baek J.H."/>
            <person name="Jeon C.O."/>
        </authorList>
    </citation>
    <scope>NUCLEOTIDE SEQUENCE [LARGE SCALE GENOMIC DNA]</scope>
    <source>
        <strain evidence="9 10">16-MA</strain>
    </source>
</reference>
<protein>
    <recommendedName>
        <fullName evidence="1">diguanylate cyclase</fullName>
        <ecNumber evidence="1">2.7.7.65</ecNumber>
    </recommendedName>
</protein>
<dbReference type="InterPro" id="IPR000160">
    <property type="entry name" value="GGDEF_dom"/>
</dbReference>
<evidence type="ECO:0000256" key="1">
    <source>
        <dbReference type="ARBA" id="ARBA00012528"/>
    </source>
</evidence>
<evidence type="ECO:0000256" key="5">
    <source>
        <dbReference type="PROSITE-ProRule" id="PRU00169"/>
    </source>
</evidence>
<feature type="domain" description="Response regulatory" evidence="6">
    <location>
        <begin position="255"/>
        <end position="371"/>
    </location>
</feature>
<keyword evidence="9" id="KW-0548">Nucleotidyltransferase</keyword>
<evidence type="ECO:0000256" key="3">
    <source>
        <dbReference type="ARBA" id="ARBA00034247"/>
    </source>
</evidence>
<dbReference type="InterPro" id="IPR008207">
    <property type="entry name" value="Sig_transdc_His_kin_Hpt_dom"/>
</dbReference>
<keyword evidence="10" id="KW-1185">Reference proteome</keyword>
<dbReference type="GO" id="GO:0052621">
    <property type="term" value="F:diguanylate cyclase activity"/>
    <property type="evidence" value="ECO:0007669"/>
    <property type="project" value="UniProtKB-EC"/>
</dbReference>
<dbReference type="EC" id="2.7.7.65" evidence="1"/>
<dbReference type="Gene3D" id="1.20.120.160">
    <property type="entry name" value="HPT domain"/>
    <property type="match status" value="1"/>
</dbReference>
<dbReference type="Gene3D" id="3.30.70.270">
    <property type="match status" value="1"/>
</dbReference>
<accession>A0ABS8C474</accession>
<gene>
    <name evidence="9" type="ORF">JAO78_009895</name>
</gene>
<keyword evidence="5" id="KW-0597">Phosphoprotein</keyword>
<dbReference type="Pfam" id="PF00072">
    <property type="entry name" value="Response_reg"/>
    <property type="match status" value="1"/>
</dbReference>
<dbReference type="RefSeq" id="WP_226751184.1">
    <property type="nucleotide sequence ID" value="NZ_JAEINI020000005.1"/>
</dbReference>
<evidence type="ECO:0000259" key="7">
    <source>
        <dbReference type="PROSITE" id="PS50887"/>
    </source>
</evidence>
<comment type="caution">
    <text evidence="5">Lacks conserved residue(s) required for the propagation of feature annotation.</text>
</comment>
<sequence>MNSTPAKRSPSEAFAQLRQRFEHGLPERLARMAKLAKADVSKEPLTQLMSEAHKLAGACGTFGYASLGIQARQIEQLTLIIINKTDVDQQQAIPSLKRAVLEFGIAVDKALRNKYSELGIPDPIILQPNTIWLILDSKTIIDEFSQQLTAFGMQVELFSGFDDCLQRLQNTAPTILFSAISLADGSLLFEQTLLLDQLVKKHARLLVLSAKDNFDLRIKAAQQRADAFFVAPLDIPSCISTITELLETHSGSFGRVFIVDDDTLLAEHYALVLQNVGIETAIVNNVRDIVNELMRFQPDLILMDIYMPEISGAELAGLIRQYPSLKRIPIVYLSSEVNKSLQLRAMAHGADDFLTKPIDDTQLTQAIKVRLARSIQIKNLIEKDGLTGLIKHSSIKSAVDIELDRTRREQQPLSVVMLDIDLFKSVNDNYGHAIGDMVISALATLLRKRIRKTDRAGRYGGEEFLLVLPDCGAEEAKKITESILDAFRQLKFTAEDNTFSCTFSAGVVSTSNQPFTDAAKMLVAADDALYHAKETGRNRICVAEDD</sequence>
<dbReference type="SMART" id="SM00448">
    <property type="entry name" value="REC"/>
    <property type="match status" value="2"/>
</dbReference>
<evidence type="ECO:0000313" key="10">
    <source>
        <dbReference type="Proteomes" id="UP000633814"/>
    </source>
</evidence>
<dbReference type="EMBL" id="JAEINI020000005">
    <property type="protein sequence ID" value="MCB5227124.1"/>
    <property type="molecule type" value="Genomic_DNA"/>
</dbReference>
<dbReference type="Gene3D" id="3.40.50.2300">
    <property type="match status" value="2"/>
</dbReference>
<evidence type="ECO:0000259" key="8">
    <source>
        <dbReference type="PROSITE" id="PS50894"/>
    </source>
</evidence>
<evidence type="ECO:0000259" key="6">
    <source>
        <dbReference type="PROSITE" id="PS50110"/>
    </source>
</evidence>
<dbReference type="CDD" id="cd01949">
    <property type="entry name" value="GGDEF"/>
    <property type="match status" value="1"/>
</dbReference>
<dbReference type="Pfam" id="PF01627">
    <property type="entry name" value="Hpt"/>
    <property type="match status" value="1"/>
</dbReference>
<dbReference type="NCBIfam" id="TIGR00254">
    <property type="entry name" value="GGDEF"/>
    <property type="match status" value="1"/>
</dbReference>
<feature type="modified residue" description="Phosphohistidine" evidence="4">
    <location>
        <position position="53"/>
    </location>
</feature>
<feature type="modified residue" description="4-aspartylphosphate" evidence="5">
    <location>
        <position position="304"/>
    </location>
</feature>
<dbReference type="Proteomes" id="UP000633814">
    <property type="component" value="Unassembled WGS sequence"/>
</dbReference>
<dbReference type="InterPro" id="IPR011006">
    <property type="entry name" value="CheY-like_superfamily"/>
</dbReference>
<dbReference type="SUPFAM" id="SSF47226">
    <property type="entry name" value="Histidine-containing phosphotransfer domain, HPT domain"/>
    <property type="match status" value="1"/>
</dbReference>
<proteinExistence type="predicted"/>
<dbReference type="SMART" id="SM00267">
    <property type="entry name" value="GGDEF"/>
    <property type="match status" value="1"/>
</dbReference>
<keyword evidence="2" id="KW-0902">Two-component regulatory system</keyword>
<dbReference type="InterPro" id="IPR043128">
    <property type="entry name" value="Rev_trsase/Diguanyl_cyclase"/>
</dbReference>
<dbReference type="PANTHER" id="PTHR45138:SF9">
    <property type="entry name" value="DIGUANYLATE CYCLASE DGCM-RELATED"/>
    <property type="match status" value="1"/>
</dbReference>
<feature type="domain" description="GGDEF" evidence="7">
    <location>
        <begin position="411"/>
        <end position="545"/>
    </location>
</feature>
<dbReference type="InterPro" id="IPR036641">
    <property type="entry name" value="HPT_dom_sf"/>
</dbReference>